<name>A0A8S0UFQ4_OLEEU</name>
<dbReference type="EMBL" id="CACTIH010007595">
    <property type="protein sequence ID" value="CAA3016154.1"/>
    <property type="molecule type" value="Genomic_DNA"/>
</dbReference>
<evidence type="ECO:0000313" key="2">
    <source>
        <dbReference type="Proteomes" id="UP000594638"/>
    </source>
</evidence>
<accession>A0A8S0UFQ4</accession>
<dbReference type="Gramene" id="OE9A032421T1">
    <property type="protein sequence ID" value="OE9A032421C1"/>
    <property type="gene ID" value="OE9A032421"/>
</dbReference>
<organism evidence="1 2">
    <name type="scientific">Olea europaea subsp. europaea</name>
    <dbReference type="NCBI Taxonomy" id="158383"/>
    <lineage>
        <taxon>Eukaryota</taxon>
        <taxon>Viridiplantae</taxon>
        <taxon>Streptophyta</taxon>
        <taxon>Embryophyta</taxon>
        <taxon>Tracheophyta</taxon>
        <taxon>Spermatophyta</taxon>
        <taxon>Magnoliopsida</taxon>
        <taxon>eudicotyledons</taxon>
        <taxon>Gunneridae</taxon>
        <taxon>Pentapetalae</taxon>
        <taxon>asterids</taxon>
        <taxon>lamiids</taxon>
        <taxon>Lamiales</taxon>
        <taxon>Oleaceae</taxon>
        <taxon>Oleeae</taxon>
        <taxon>Olea</taxon>
    </lineage>
</organism>
<dbReference type="Proteomes" id="UP000594638">
    <property type="component" value="Unassembled WGS sequence"/>
</dbReference>
<gene>
    <name evidence="1" type="ORF">OLEA9_A032421</name>
</gene>
<proteinExistence type="predicted"/>
<keyword evidence="2" id="KW-1185">Reference proteome</keyword>
<protein>
    <submittedName>
        <fullName evidence="1">Uncharacterized protein</fullName>
    </submittedName>
</protein>
<sequence>MMCRPCPIRVQAMIGTWPDFSGIFGHGIQAIFWTLLSYSRDTGWVLSIYKQFLGHGVPCPEFILATTGRKQIFRHTKATRCANQVRDEGSFASILGSFLDTVCMPSLRRGRNVA</sequence>
<evidence type="ECO:0000313" key="1">
    <source>
        <dbReference type="EMBL" id="CAA3016154.1"/>
    </source>
</evidence>
<comment type="caution">
    <text evidence="1">The sequence shown here is derived from an EMBL/GenBank/DDBJ whole genome shotgun (WGS) entry which is preliminary data.</text>
</comment>
<reference evidence="1 2" key="1">
    <citation type="submission" date="2019-12" db="EMBL/GenBank/DDBJ databases">
        <authorList>
            <person name="Alioto T."/>
            <person name="Alioto T."/>
            <person name="Gomez Garrido J."/>
        </authorList>
    </citation>
    <scope>NUCLEOTIDE SEQUENCE [LARGE SCALE GENOMIC DNA]</scope>
</reference>
<dbReference type="AlphaFoldDB" id="A0A8S0UFQ4"/>